<dbReference type="Proteomes" id="UP000447873">
    <property type="component" value="Unassembled WGS sequence"/>
</dbReference>
<dbReference type="GO" id="GO:0005789">
    <property type="term" value="C:endoplasmic reticulum membrane"/>
    <property type="evidence" value="ECO:0007669"/>
    <property type="project" value="TreeGrafter"/>
</dbReference>
<dbReference type="AlphaFoldDB" id="A0A8H3VLR8"/>
<evidence type="ECO:0000256" key="3">
    <source>
        <dbReference type="ARBA" id="ARBA00022692"/>
    </source>
</evidence>
<dbReference type="GO" id="GO:0140268">
    <property type="term" value="C:endoplasmic reticulum-plasma membrane contact site"/>
    <property type="evidence" value="ECO:0007669"/>
    <property type="project" value="TreeGrafter"/>
</dbReference>
<dbReference type="GO" id="GO:0005886">
    <property type="term" value="C:plasma membrane"/>
    <property type="evidence" value="ECO:0007669"/>
    <property type="project" value="TreeGrafter"/>
</dbReference>
<feature type="compositionally biased region" description="Polar residues" evidence="6">
    <location>
        <begin position="84"/>
        <end position="96"/>
    </location>
</feature>
<dbReference type="EMBL" id="WNWR01000152">
    <property type="protein sequence ID" value="KAE9990111.1"/>
    <property type="molecule type" value="Genomic_DNA"/>
</dbReference>
<evidence type="ECO:0000256" key="5">
    <source>
        <dbReference type="ARBA" id="ARBA00023136"/>
    </source>
</evidence>
<dbReference type="GO" id="GO:0005739">
    <property type="term" value="C:mitochondrion"/>
    <property type="evidence" value="ECO:0007669"/>
    <property type="project" value="TreeGrafter"/>
</dbReference>
<feature type="region of interest" description="Disordered" evidence="6">
    <location>
        <begin position="558"/>
        <end position="610"/>
    </location>
</feature>
<feature type="region of interest" description="Disordered" evidence="6">
    <location>
        <begin position="1"/>
        <end position="160"/>
    </location>
</feature>
<sequence length="1245" mass="132746">MSVAGTDDSSSIWSRSGFKDTFKRGRKPTSRRDSDSNSASSATVERIIPTLDGRRRSSTESSSALKVKKVLSGGRRGRLGKIEGTSTGTSSIQRPETSGGHGHGHDHRTSNEPFRAAYDSPTEGPQAGGSEDYTDDEGEDFRIDSNRPSRPTLSPHQSHAGYLTLSSPLINAETLAISTSTRFANPSLQSLSDSLQSRGTDNLSPPTTGTQRRSPSPASRLREAFKPSKKASTASLSTESETSKSQANGGGGGGLGSLLASKGRKNDTSSKVSLVPAAKVLEDRPIVQEPSEKTPSPKKSSATLRPIITAPATPPNIHGPPIATVVTPPTPTDNRHKRQISSPTAGGEYSSDATFEKESNFGSDTASSSHSPAAHRRVKSATLIPSKLSNSVSAPLTPALEEVKTPGGSLIAGQAGQAGQGPGGGFFSSMFSAAQNAANSLSNTIASNTGNTRSRSGTASSDPTKEGGEEVILPPGSQKEPTQPGERRQLAVETLGSGNLSLSHLGISESLEVSPMTSNVDLDGGIRNDELAAKAEDDAAAKAVSVAYSEKPNEGKVASVAPSVAETTRTAEENTPGRVPAEPETSSIKRAGSVRSRLSGRRRRTRGSSAATGIVAPLIQGPGGTPAQRLTGFAVANPKRNRDFHNLFRSVPDDDYLIEDYSAALQREILLHGRLYISEGHICFSSNILGWVTNLVMSFDEVISVEKKSTAMIFQNGIVIQTLQARNVFASLLSRDLTYDLIISIWKISHPNLKSSLNGAPVEGIGTGDKTEKAGSVIEDGSASEEIYDEDEEDDDDERDGSFMDANDVSTVGSEIGDATKAVIRKASAAAVGAPANGGTVKPSEVTESTLPGATATADFPGAATHEPTDCGDQSAHHEKVLIDTTIPAPLGKIYSLMFGPASGAFMRRWLIEDQKSLELQLDDDKKGLGADCKSMTYSYIKPLGGSIGPKQTRCMISQNLEQFDLEKAVTVACSTQNPDVPSGNVFMVKTRYCLMWGPGNSTRLISTCTIEWSGKRPIEKGANDGQMAYAKDLVIALRNAVSVKEKSKTGLKGRNKGGKRRKEAMDESNSFRDNMDMAAATKANEPDWGLLEPLRSLLGPVASLLSPTVIISFLTLTIFIMWWRTPTRAGSGLGYSGLPTPQRIAAYEEMWRTEESELWKWLEERVGIDGPTPAFLTGPGEDGLSKQRVKDMEQRLVSEEMSERQMMEAIKVTRERLEALEVAVLNKHKKLDDPPQRTEAQSPL</sequence>
<name>A0A8H3VLR8_VENIN</name>
<keyword evidence="12" id="KW-1185">Reference proteome</keyword>
<evidence type="ECO:0000313" key="11">
    <source>
        <dbReference type="Proteomes" id="UP000447873"/>
    </source>
</evidence>
<dbReference type="Gene3D" id="2.30.29.30">
    <property type="entry name" value="Pleckstrin-homology domain (PH domain)/Phosphotyrosine-binding domain (PTB)"/>
    <property type="match status" value="1"/>
</dbReference>
<dbReference type="GO" id="GO:0032934">
    <property type="term" value="F:sterol binding"/>
    <property type="evidence" value="ECO:0007669"/>
    <property type="project" value="TreeGrafter"/>
</dbReference>
<dbReference type="EMBL" id="WNWS01000060">
    <property type="protein sequence ID" value="KAE9983595.1"/>
    <property type="molecule type" value="Genomic_DNA"/>
</dbReference>
<feature type="transmembrane region" description="Helical" evidence="7">
    <location>
        <begin position="1105"/>
        <end position="1124"/>
    </location>
</feature>
<feature type="compositionally biased region" description="Basic and acidic residues" evidence="6">
    <location>
        <begin position="280"/>
        <end position="292"/>
    </location>
</feature>
<feature type="region of interest" description="Disordered" evidence="6">
    <location>
        <begin position="764"/>
        <end position="810"/>
    </location>
</feature>
<dbReference type="Proteomes" id="UP000490939">
    <property type="component" value="Unassembled WGS sequence"/>
</dbReference>
<comment type="similarity">
    <text evidence="2">Belongs to the YSP2 family.</text>
</comment>
<feature type="compositionally biased region" description="Polar residues" evidence="6">
    <location>
        <begin position="444"/>
        <end position="462"/>
    </location>
</feature>
<dbReference type="Pfam" id="PF16016">
    <property type="entry name" value="VASt"/>
    <property type="match status" value="1"/>
</dbReference>
<reference evidence="10 12" key="1">
    <citation type="submission" date="2019-07" db="EMBL/GenBank/DDBJ databases">
        <title>Venturia inaequalis Genome Resource.</title>
        <authorList>
            <person name="Lichtner F.J."/>
        </authorList>
    </citation>
    <scope>NUCLEOTIDE SEQUENCE [LARGE SCALE GENOMIC DNA]</scope>
    <source>
        <strain evidence="9 11">120213</strain>
        <strain evidence="10 12">DMI_063113</strain>
    </source>
</reference>
<dbReference type="GO" id="GO:0120015">
    <property type="term" value="F:sterol transfer activity"/>
    <property type="evidence" value="ECO:0007669"/>
    <property type="project" value="TreeGrafter"/>
</dbReference>
<dbReference type="CDD" id="cd13220">
    <property type="entry name" value="PH-GRAM_GRAMDC"/>
    <property type="match status" value="1"/>
</dbReference>
<keyword evidence="4 7" id="KW-1133">Transmembrane helix</keyword>
<dbReference type="GO" id="GO:0032541">
    <property type="term" value="C:cortical endoplasmic reticulum"/>
    <property type="evidence" value="ECO:0007669"/>
    <property type="project" value="TreeGrafter"/>
</dbReference>
<dbReference type="Pfam" id="PF02893">
    <property type="entry name" value="GRAM"/>
    <property type="match status" value="1"/>
</dbReference>
<feature type="compositionally biased region" description="Polar residues" evidence="6">
    <location>
        <begin position="198"/>
        <end position="217"/>
    </location>
</feature>
<evidence type="ECO:0000256" key="4">
    <source>
        <dbReference type="ARBA" id="ARBA00022989"/>
    </source>
</evidence>
<dbReference type="PROSITE" id="PS51778">
    <property type="entry name" value="VAST"/>
    <property type="match status" value="1"/>
</dbReference>
<keyword evidence="5 7" id="KW-0472">Membrane</keyword>
<feature type="compositionally biased region" description="Low complexity" evidence="6">
    <location>
        <begin position="230"/>
        <end position="245"/>
    </location>
</feature>
<evidence type="ECO:0000256" key="7">
    <source>
        <dbReference type="SAM" id="Phobius"/>
    </source>
</evidence>
<feature type="compositionally biased region" description="Basic residues" evidence="6">
    <location>
        <begin position="1050"/>
        <end position="1063"/>
    </location>
</feature>
<evidence type="ECO:0000256" key="6">
    <source>
        <dbReference type="SAM" id="MobiDB-lite"/>
    </source>
</evidence>
<feature type="compositionally biased region" description="Acidic residues" evidence="6">
    <location>
        <begin position="782"/>
        <end position="799"/>
    </location>
</feature>
<feature type="region of interest" description="Disordered" evidence="6">
    <location>
        <begin position="188"/>
        <end position="385"/>
    </location>
</feature>
<comment type="caution">
    <text evidence="10">The sequence shown here is derived from an EMBL/GenBank/DDBJ whole genome shotgun (WGS) entry which is preliminary data.</text>
</comment>
<dbReference type="InterPro" id="IPR011993">
    <property type="entry name" value="PH-like_dom_sf"/>
</dbReference>
<feature type="region of interest" description="Disordered" evidence="6">
    <location>
        <begin position="444"/>
        <end position="487"/>
    </location>
</feature>
<evidence type="ECO:0000313" key="9">
    <source>
        <dbReference type="EMBL" id="KAE9983595.1"/>
    </source>
</evidence>
<evidence type="ECO:0000256" key="1">
    <source>
        <dbReference type="ARBA" id="ARBA00004167"/>
    </source>
</evidence>
<keyword evidence="3 7" id="KW-0812">Transmembrane</keyword>
<organism evidence="10 12">
    <name type="scientific">Venturia inaequalis</name>
    <name type="common">Apple scab fungus</name>
    <dbReference type="NCBI Taxonomy" id="5025"/>
    <lineage>
        <taxon>Eukaryota</taxon>
        <taxon>Fungi</taxon>
        <taxon>Dikarya</taxon>
        <taxon>Ascomycota</taxon>
        <taxon>Pezizomycotina</taxon>
        <taxon>Dothideomycetes</taxon>
        <taxon>Pleosporomycetidae</taxon>
        <taxon>Venturiales</taxon>
        <taxon>Venturiaceae</taxon>
        <taxon>Venturia</taxon>
    </lineage>
</organism>
<feature type="domain" description="VASt" evidence="8">
    <location>
        <begin position="878"/>
        <end position="1046"/>
    </location>
</feature>
<evidence type="ECO:0000313" key="10">
    <source>
        <dbReference type="EMBL" id="KAE9990111.1"/>
    </source>
</evidence>
<gene>
    <name evidence="10" type="ORF">EG327_001841</name>
    <name evidence="9" type="ORF">EG328_009763</name>
</gene>
<feature type="compositionally biased region" description="Low complexity" evidence="6">
    <location>
        <begin position="293"/>
        <end position="311"/>
    </location>
</feature>
<dbReference type="GO" id="GO:0032366">
    <property type="term" value="P:intracellular sterol transport"/>
    <property type="evidence" value="ECO:0007669"/>
    <property type="project" value="TreeGrafter"/>
</dbReference>
<accession>A0A8H3VLR8</accession>
<evidence type="ECO:0000259" key="8">
    <source>
        <dbReference type="PROSITE" id="PS51778"/>
    </source>
</evidence>
<dbReference type="InterPro" id="IPR004182">
    <property type="entry name" value="GRAM"/>
</dbReference>
<feature type="compositionally biased region" description="Polar residues" evidence="6">
    <location>
        <begin position="148"/>
        <end position="157"/>
    </location>
</feature>
<feature type="region of interest" description="Disordered" evidence="6">
    <location>
        <begin position="1048"/>
        <end position="1071"/>
    </location>
</feature>
<dbReference type="SMART" id="SM00568">
    <property type="entry name" value="GRAM"/>
    <property type="match status" value="1"/>
</dbReference>
<dbReference type="PANTHER" id="PTHR23319">
    <property type="entry name" value="GRAM DOMAIN CONTAINING 1B, ISOFORM E"/>
    <property type="match status" value="1"/>
</dbReference>
<dbReference type="InterPro" id="IPR031968">
    <property type="entry name" value="VASt"/>
</dbReference>
<dbReference type="PANTHER" id="PTHR23319:SF4">
    <property type="entry name" value="GRAM DOMAIN CONTAINING 1B, ISOFORM E"/>
    <property type="match status" value="1"/>
</dbReference>
<proteinExistence type="inferred from homology"/>
<comment type="subcellular location">
    <subcellularLocation>
        <location evidence="1">Membrane</location>
        <topology evidence="1">Single-pass membrane protein</topology>
    </subcellularLocation>
</comment>
<evidence type="ECO:0000313" key="12">
    <source>
        <dbReference type="Proteomes" id="UP000490939"/>
    </source>
</evidence>
<protein>
    <recommendedName>
        <fullName evidence="8">VASt domain-containing protein</fullName>
    </recommendedName>
</protein>
<feature type="compositionally biased region" description="Low complexity" evidence="6">
    <location>
        <begin position="188"/>
        <end position="197"/>
    </location>
</feature>
<dbReference type="InterPro" id="IPR051482">
    <property type="entry name" value="Cholesterol_transport"/>
</dbReference>
<evidence type="ECO:0000256" key="2">
    <source>
        <dbReference type="ARBA" id="ARBA00006582"/>
    </source>
</evidence>